<dbReference type="Proteomes" id="UP000250266">
    <property type="component" value="Unassembled WGS sequence"/>
</dbReference>
<dbReference type="AlphaFoldDB" id="A0A8E2E925"/>
<evidence type="ECO:0000313" key="2">
    <source>
        <dbReference type="EMBL" id="OCK79690.1"/>
    </source>
</evidence>
<feature type="region of interest" description="Disordered" evidence="1">
    <location>
        <begin position="1"/>
        <end position="100"/>
    </location>
</feature>
<accession>A0A8E2E925</accession>
<feature type="compositionally biased region" description="Low complexity" evidence="1">
    <location>
        <begin position="16"/>
        <end position="29"/>
    </location>
</feature>
<organism evidence="2 3">
    <name type="scientific">Lepidopterella palustris CBS 459.81</name>
    <dbReference type="NCBI Taxonomy" id="1314670"/>
    <lineage>
        <taxon>Eukaryota</taxon>
        <taxon>Fungi</taxon>
        <taxon>Dikarya</taxon>
        <taxon>Ascomycota</taxon>
        <taxon>Pezizomycotina</taxon>
        <taxon>Dothideomycetes</taxon>
        <taxon>Pleosporomycetidae</taxon>
        <taxon>Mytilinidiales</taxon>
        <taxon>Argynnaceae</taxon>
        <taxon>Lepidopterella</taxon>
    </lineage>
</organism>
<proteinExistence type="predicted"/>
<dbReference type="EMBL" id="KV744992">
    <property type="protein sequence ID" value="OCK79690.1"/>
    <property type="molecule type" value="Genomic_DNA"/>
</dbReference>
<keyword evidence="3" id="KW-1185">Reference proteome</keyword>
<gene>
    <name evidence="2" type="ORF">K432DRAFT_60130</name>
</gene>
<sequence>MIITGDEAAPLESPRPRSSQAPPSSMARSQGREKTPSRRSSGIPKYPSSQSDDEYVRPGAGLEVTRPLASPRSLALSRHGPTTEPPSPGCAASSKTTRPW</sequence>
<evidence type="ECO:0000256" key="1">
    <source>
        <dbReference type="SAM" id="MobiDB-lite"/>
    </source>
</evidence>
<evidence type="ECO:0000313" key="3">
    <source>
        <dbReference type="Proteomes" id="UP000250266"/>
    </source>
</evidence>
<name>A0A8E2E925_9PEZI</name>
<protein>
    <submittedName>
        <fullName evidence="2">Uncharacterized protein</fullName>
    </submittedName>
</protein>
<reference evidence="2 3" key="1">
    <citation type="journal article" date="2016" name="Nat. Commun.">
        <title>Ectomycorrhizal ecology is imprinted in the genome of the dominant symbiotic fungus Cenococcum geophilum.</title>
        <authorList>
            <consortium name="DOE Joint Genome Institute"/>
            <person name="Peter M."/>
            <person name="Kohler A."/>
            <person name="Ohm R.A."/>
            <person name="Kuo A."/>
            <person name="Krutzmann J."/>
            <person name="Morin E."/>
            <person name="Arend M."/>
            <person name="Barry K.W."/>
            <person name="Binder M."/>
            <person name="Choi C."/>
            <person name="Clum A."/>
            <person name="Copeland A."/>
            <person name="Grisel N."/>
            <person name="Haridas S."/>
            <person name="Kipfer T."/>
            <person name="LaButti K."/>
            <person name="Lindquist E."/>
            <person name="Lipzen A."/>
            <person name="Maire R."/>
            <person name="Meier B."/>
            <person name="Mihaltcheva S."/>
            <person name="Molinier V."/>
            <person name="Murat C."/>
            <person name="Poggeler S."/>
            <person name="Quandt C.A."/>
            <person name="Sperisen C."/>
            <person name="Tritt A."/>
            <person name="Tisserant E."/>
            <person name="Crous P.W."/>
            <person name="Henrissat B."/>
            <person name="Nehls U."/>
            <person name="Egli S."/>
            <person name="Spatafora J.W."/>
            <person name="Grigoriev I.V."/>
            <person name="Martin F.M."/>
        </authorList>
    </citation>
    <scope>NUCLEOTIDE SEQUENCE [LARGE SCALE GENOMIC DNA]</scope>
    <source>
        <strain evidence="2 3">CBS 459.81</strain>
    </source>
</reference>